<keyword evidence="6" id="KW-0808">Transferase</keyword>
<keyword evidence="6" id="KW-0833">Ubl conjugation pathway</keyword>
<organism evidence="8 9">
    <name type="scientific">Pseudomonas cyclaminis</name>
    <dbReference type="NCBI Taxonomy" id="2781239"/>
    <lineage>
        <taxon>Bacteria</taxon>
        <taxon>Pseudomonadati</taxon>
        <taxon>Pseudomonadota</taxon>
        <taxon>Gammaproteobacteria</taxon>
        <taxon>Pseudomonadales</taxon>
        <taxon>Pseudomonadaceae</taxon>
        <taxon>Pseudomonas</taxon>
    </lineage>
</organism>
<dbReference type="SMART" id="SM00369">
    <property type="entry name" value="LRR_TYP"/>
    <property type="match status" value="3"/>
</dbReference>
<name>A0ABR9SR32_9PSED</name>
<evidence type="ECO:0000256" key="1">
    <source>
        <dbReference type="ARBA" id="ARBA00000900"/>
    </source>
</evidence>
<keyword evidence="6" id="KW-0832">Ubl conjugation</keyword>
<keyword evidence="6" id="KW-1035">Host cytoplasm</keyword>
<dbReference type="InterPro" id="IPR029487">
    <property type="entry name" value="NEL_dom"/>
</dbReference>
<gene>
    <name evidence="8" type="ORF">IQK56_10855</name>
</gene>
<dbReference type="RefSeq" id="WP_193862636.1">
    <property type="nucleotide sequence ID" value="NZ_JADDUM010000069.1"/>
</dbReference>
<dbReference type="SUPFAM" id="SSF52058">
    <property type="entry name" value="L domain-like"/>
    <property type="match status" value="1"/>
</dbReference>
<dbReference type="EC" id="2.3.2.27" evidence="2"/>
<evidence type="ECO:0000256" key="2">
    <source>
        <dbReference type="ARBA" id="ARBA00012483"/>
    </source>
</evidence>
<evidence type="ECO:0000256" key="5">
    <source>
        <dbReference type="ARBA" id="ARBA00023026"/>
    </source>
</evidence>
<feature type="active site" description="Glycyl thioester intermediate" evidence="6">
    <location>
        <position position="1450"/>
    </location>
</feature>
<dbReference type="InterPro" id="IPR046673">
    <property type="entry name" value="ToxA_N"/>
</dbReference>
<evidence type="ECO:0000313" key="8">
    <source>
        <dbReference type="EMBL" id="MBE8591387.1"/>
    </source>
</evidence>
<dbReference type="Pfam" id="PF14496">
    <property type="entry name" value="NEL"/>
    <property type="match status" value="1"/>
</dbReference>
<evidence type="ECO:0000313" key="9">
    <source>
        <dbReference type="Proteomes" id="UP000613075"/>
    </source>
</evidence>
<dbReference type="Gene3D" id="1.20.58.360">
    <property type="entry name" value="Shigella T3SS effector IpaH defines"/>
    <property type="match status" value="1"/>
</dbReference>
<reference evidence="8 9" key="1">
    <citation type="submission" date="2020-10" db="EMBL/GenBank/DDBJ databases">
        <title>The draft genomes of Cyclamen pathogen Pseudomonas sp.</title>
        <authorList>
            <person name="Fujikawa T."/>
            <person name="Sawada H."/>
        </authorList>
    </citation>
    <scope>NUCLEOTIDE SEQUENCE [LARGE SCALE GENOMIC DNA]</scope>
    <source>
        <strain evidence="8 9">MAFF 301449</strain>
    </source>
</reference>
<comment type="PTM">
    <text evidence="6">Ubiquitinated in the presence of host E1 ubiquitin-activating enzyme, E2 ubiquitin-conjugating enzyme and ubiquitin.</text>
</comment>
<dbReference type="InterPro" id="IPR032675">
    <property type="entry name" value="LRR_dom_sf"/>
</dbReference>
<keyword evidence="6" id="KW-0964">Secreted</keyword>
<comment type="similarity">
    <text evidence="6">Belongs to the LRR-containing bacterial E3 ligase family.</text>
</comment>
<accession>A0ABR9SR32</accession>
<keyword evidence="3" id="KW-0433">Leucine-rich repeat</keyword>
<evidence type="ECO:0000256" key="4">
    <source>
        <dbReference type="ARBA" id="ARBA00022737"/>
    </source>
</evidence>
<dbReference type="PANTHER" id="PTHR46652:SF3">
    <property type="entry name" value="LEUCINE-RICH REPEAT-CONTAINING PROTEIN 9"/>
    <property type="match status" value="1"/>
</dbReference>
<dbReference type="PANTHER" id="PTHR46652">
    <property type="entry name" value="LEUCINE-RICH REPEAT AND IQ DOMAIN-CONTAINING PROTEIN 1-RELATED"/>
    <property type="match status" value="1"/>
</dbReference>
<evidence type="ECO:0000256" key="3">
    <source>
        <dbReference type="ARBA" id="ARBA00022614"/>
    </source>
</evidence>
<protein>
    <recommendedName>
        <fullName evidence="2">RING-type E3 ubiquitin transferase</fullName>
        <ecNumber evidence="2">2.3.2.27</ecNumber>
    </recommendedName>
</protein>
<dbReference type="InterPro" id="IPR001611">
    <property type="entry name" value="Leu-rich_rpt"/>
</dbReference>
<dbReference type="EMBL" id="JADDUM010000069">
    <property type="protein sequence ID" value="MBE8591387.1"/>
    <property type="molecule type" value="Genomic_DNA"/>
</dbReference>
<comment type="catalytic activity">
    <reaction evidence="1">
        <text>S-ubiquitinyl-[E2 ubiquitin-conjugating enzyme]-L-cysteine + [acceptor protein]-L-lysine = [E2 ubiquitin-conjugating enzyme]-L-cysteine + N(6)-ubiquitinyl-[acceptor protein]-L-lysine.</text>
        <dbReference type="EC" id="2.3.2.27"/>
    </reaction>
</comment>
<dbReference type="InterPro" id="IPR003591">
    <property type="entry name" value="Leu-rich_rpt_typical-subtyp"/>
</dbReference>
<sequence length="1697" mass="191076">MPIRSLPSSTPARAYKGPHYDLIKRTLPDWLSTASLARAHQMSAADLSRLPDYTRATPAQHQALQTANADGWRAQNAVDRQLRDVQDVYAFAEPLLKKALLDTYRLDLDVNATFLNLYIAKQLPWYAHSFSKGVTSRKVSLLDAALHNFAAGESFESDSSYITRPDHRGHFQPLALSNTMSIPQFKALCRELDLGARYQQHLNDYLLPADLGARSTLKNQVIASQKAALRAAAELACLHTAGQPMPPLSKAAYHVLMRTLRGERGVMQFYQLHILDASLSGILLIAADLDRVSSVSKLIAYIPHDPESPLKEYSSSVAFMLDLTRKLQTNAPIASRQGQTYQQFFSQFVDHGQRGHFFAGLNQRLSNVQWHLAQPLDPRPQWREAPLDNPNLRFSSPAIEGDLWEYRYQQSFNKIFNDARSIAVPTADADKAERWAWWDNFTKILSDMFNVALLVVTPFVPFLGELMLAYTAYQLTSDVIEGLVDLAEGQVIEAAEHLVTVTTDAIQLALFAVGGEVASTFRRSLFVDNLRAVEVGGRQRLWNPDLAPYAHDNLQLASDSQPDELGLHTHQNQKVLSLDNRHYIVEHDANPPTHRIKHPTRPDAYSPSIDHHTSGAWTHEGEAPDTWDSETLRRRLGPAVEGLSAAQLEQACQTSGTHDGALRMMYAQRDSLPPLLADSLKRIKLHQQLEGAPQQVRTGSRTDLPTNWAVQTTTELQGWPSNKAIQVFLNSDLTGHAMVYGATDTTEANTLRLSHQAVEAGQWPEQLIAFLSEPERTALLATPQGQSLPEHVQALRKHLANALVQQNTAVFNHLYSTREALNTPQGQLIQQQFPQLPKDLVTTLLLRTSPRELSVMNREQRIPLRLKNLARELANEVRASHASEGFYHDALLTPDTERMALNIVRLHTDALGDLNITIHEQTPSGSVRCQVGPDDAGTKKILLYKGQGRYQLEGAALSSPQLSYDFYEALLRIVPPDTLDYRPGQGERFKAWLKAQLAPPAERRSVIADAPLPPADPHTTQRLLQKPMFGAFRRWILRQPPRPPRPRETLSTLCPRLSEAQIQEVLPYLETPEGEQVLNQLKADKALLHEDLQTFRKKPLTSAGAGSPAALNEVHMRSNLITALATCWEDGAYLRLLPSRSSPRGTLLDLRGLTLGRYILRLEPLRADFKHVTRLDINGTRLGDPDLPFLDNFPHLRTLDLADNNLLAIPAALANMKSLTALNLSHNPIKWVAHDYQMLERMPQLRSLNLAGHSHLEVAPDLSRLPELRRLSLYATRITQWPPGLESPRRALLELDLRNTRINSIPKFPPDAQAAETVANSWLNMAKLTFEDEQRFVAYRRALGFDPYRTAPRGGSTDSEYWMAYLSPQQRRLAQKVWDEIEAEHGSQGLFEMFRLLQPPEGFQTDVDEQLFRQGRQDLCERVWQVLFNAYENPAFLDRIFSLAGAPALCADAGAHTFNRIGVETLLEVIRTDNSPLLERHLVTLAKQAWHLDQVNQLARKEIRHRVAPKSEGGLDQAFGSGENQVDDVQVYLAYQTGLKRRLDLPWLSEHMVYRNTARVTQAHLDSALRSIMELSQGDGLVDGLLEQPFWYSYLQDTHLDAFTAQAEQRAHAGSQLDDLQDAHREWISDQVTPERKAHLREQLIALADELVIPHSVVLDDAPLSDATVMRLYRNIEDEYKELARRLTRQALLDAHE</sequence>
<dbReference type="Gene3D" id="3.80.10.10">
    <property type="entry name" value="Ribonuclease Inhibitor"/>
    <property type="match status" value="1"/>
</dbReference>
<dbReference type="Proteomes" id="UP000613075">
    <property type="component" value="Unassembled WGS sequence"/>
</dbReference>
<dbReference type="InterPro" id="IPR050836">
    <property type="entry name" value="SDS22/Internalin_LRR"/>
</dbReference>
<keyword evidence="4" id="KW-0677">Repeat</keyword>
<keyword evidence="5" id="KW-0843">Virulence</keyword>
<proteinExistence type="inferred from homology"/>
<evidence type="ECO:0000256" key="6">
    <source>
        <dbReference type="PROSITE-ProRule" id="PRU01398"/>
    </source>
</evidence>
<feature type="domain" description="NEL" evidence="7">
    <location>
        <begin position="1354"/>
        <end position="1671"/>
    </location>
</feature>
<dbReference type="Pfam" id="PF20178">
    <property type="entry name" value="ToxA_N"/>
    <property type="match status" value="1"/>
</dbReference>
<dbReference type="Pfam" id="PF13855">
    <property type="entry name" value="LRR_8"/>
    <property type="match status" value="1"/>
</dbReference>
<evidence type="ECO:0000259" key="7">
    <source>
        <dbReference type="PROSITE" id="PS52053"/>
    </source>
</evidence>
<keyword evidence="9" id="KW-1185">Reference proteome</keyword>
<dbReference type="PROSITE" id="PS52053">
    <property type="entry name" value="NEL"/>
    <property type="match status" value="1"/>
</dbReference>
<comment type="caution">
    <text evidence="8">The sequence shown here is derived from an EMBL/GenBank/DDBJ whole genome shotgun (WGS) entry which is preliminary data.</text>
</comment>